<name>A0A026WTA9_OOCBI</name>
<dbReference type="EMBL" id="KK107109">
    <property type="protein sequence ID" value="EZA59300.1"/>
    <property type="molecule type" value="Genomic_DNA"/>
</dbReference>
<evidence type="ECO:0000256" key="1">
    <source>
        <dbReference type="SAM" id="MobiDB-lite"/>
    </source>
</evidence>
<proteinExistence type="predicted"/>
<sequence length="157" mass="17670">KDWTVIRSTSTVARTSRVLLYDNNGDDPFSKPVISPDSVCEVLKCGAVFYRHDHGRERTVKVLSRGGCRWGHGYTSRSREKASRTRRCADCGKECRRGIVKRLRASQASSTRGSPRFRLKRDSLAAGVPYGRAVDKERQPRPLVYGDVCPYKADKPP</sequence>
<protein>
    <submittedName>
        <fullName evidence="2">Uncharacterized protein</fullName>
    </submittedName>
</protein>
<feature type="non-terminal residue" evidence="2">
    <location>
        <position position="1"/>
    </location>
</feature>
<organism evidence="2 3">
    <name type="scientific">Ooceraea biroi</name>
    <name type="common">Clonal raider ant</name>
    <name type="synonym">Cerapachys biroi</name>
    <dbReference type="NCBI Taxonomy" id="2015173"/>
    <lineage>
        <taxon>Eukaryota</taxon>
        <taxon>Metazoa</taxon>
        <taxon>Ecdysozoa</taxon>
        <taxon>Arthropoda</taxon>
        <taxon>Hexapoda</taxon>
        <taxon>Insecta</taxon>
        <taxon>Pterygota</taxon>
        <taxon>Neoptera</taxon>
        <taxon>Endopterygota</taxon>
        <taxon>Hymenoptera</taxon>
        <taxon>Apocrita</taxon>
        <taxon>Aculeata</taxon>
        <taxon>Formicoidea</taxon>
        <taxon>Formicidae</taxon>
        <taxon>Dorylinae</taxon>
        <taxon>Ooceraea</taxon>
    </lineage>
</organism>
<reference evidence="2 3" key="1">
    <citation type="journal article" date="2014" name="Curr. Biol.">
        <title>The genome of the clonal raider ant Cerapachys biroi.</title>
        <authorList>
            <person name="Oxley P.R."/>
            <person name="Ji L."/>
            <person name="Fetter-Pruneda I."/>
            <person name="McKenzie S.K."/>
            <person name="Li C."/>
            <person name="Hu H."/>
            <person name="Zhang G."/>
            <person name="Kronauer D.J."/>
        </authorList>
    </citation>
    <scope>NUCLEOTIDE SEQUENCE [LARGE SCALE GENOMIC DNA]</scope>
</reference>
<feature type="region of interest" description="Disordered" evidence="1">
    <location>
        <begin position="130"/>
        <end position="157"/>
    </location>
</feature>
<dbReference type="Proteomes" id="UP000053097">
    <property type="component" value="Unassembled WGS sequence"/>
</dbReference>
<dbReference type="AlphaFoldDB" id="A0A026WTA9"/>
<gene>
    <name evidence="2" type="ORF">X777_15944</name>
</gene>
<accession>A0A026WTA9</accession>
<evidence type="ECO:0000313" key="2">
    <source>
        <dbReference type="EMBL" id="EZA59300.1"/>
    </source>
</evidence>
<evidence type="ECO:0000313" key="3">
    <source>
        <dbReference type="Proteomes" id="UP000053097"/>
    </source>
</evidence>
<keyword evidence="3" id="KW-1185">Reference proteome</keyword>